<evidence type="ECO:0000313" key="2">
    <source>
        <dbReference type="EMBL" id="MCD2424628.1"/>
    </source>
</evidence>
<feature type="transmembrane region" description="Helical" evidence="1">
    <location>
        <begin position="176"/>
        <end position="193"/>
    </location>
</feature>
<keyword evidence="1" id="KW-0472">Membrane</keyword>
<dbReference type="EMBL" id="JAJNEC010000005">
    <property type="protein sequence ID" value="MCD2424628.1"/>
    <property type="molecule type" value="Genomic_DNA"/>
</dbReference>
<protein>
    <recommendedName>
        <fullName evidence="4">YcxB-like protein domain-containing protein</fullName>
    </recommendedName>
</protein>
<dbReference type="RefSeq" id="WP_231006837.1">
    <property type="nucleotide sequence ID" value="NZ_JAJNEC010000005.1"/>
</dbReference>
<feature type="transmembrane region" description="Helical" evidence="1">
    <location>
        <begin position="145"/>
        <end position="164"/>
    </location>
</feature>
<feature type="transmembrane region" description="Helical" evidence="1">
    <location>
        <begin position="41"/>
        <end position="62"/>
    </location>
</feature>
<evidence type="ECO:0000313" key="3">
    <source>
        <dbReference type="Proteomes" id="UP001199816"/>
    </source>
</evidence>
<sequence length="296" mass="33920">MSYQPVAFVLKKADRILIWPFFIFFGGIALLIFLAEKYQLPDGWAIAGVLVLLIAAILIGSYKFNKWRLWAYGEVDDLEELLRRGRKKLIFGKNELPGKWTWMSGSDREQLKNILESRKNSRNLVVETGDDPGIPPEVTVSGSKLNYMIQFVVFALAIPVWWYFQKEKNPAAPSVSLQLVAVLFAGIALYELYKFFKPTEFFTVAEAGYQDKTNGRIPWNRVTQIYLEDGDVFESRKGKQEYLVMDYWDGNIGRSIQKPLRNTSVKSTDLEKAIKVYLARHNKNAITKLAFGKKAV</sequence>
<reference evidence="2 3" key="1">
    <citation type="submission" date="2021-11" db="EMBL/GenBank/DDBJ databases">
        <title>Genomic of Niabella pedocola.</title>
        <authorList>
            <person name="Wu T."/>
        </authorList>
    </citation>
    <scope>NUCLEOTIDE SEQUENCE [LARGE SCALE GENOMIC DNA]</scope>
    <source>
        <strain evidence="2 3">JCM 31011</strain>
    </source>
</reference>
<gene>
    <name evidence="2" type="ORF">LQ567_17740</name>
</gene>
<keyword evidence="1" id="KW-1133">Transmembrane helix</keyword>
<name>A0ABS8PWD3_9BACT</name>
<keyword evidence="3" id="KW-1185">Reference proteome</keyword>
<dbReference type="Proteomes" id="UP001199816">
    <property type="component" value="Unassembled WGS sequence"/>
</dbReference>
<comment type="caution">
    <text evidence="2">The sequence shown here is derived from an EMBL/GenBank/DDBJ whole genome shotgun (WGS) entry which is preliminary data.</text>
</comment>
<evidence type="ECO:0000256" key="1">
    <source>
        <dbReference type="SAM" id="Phobius"/>
    </source>
</evidence>
<proteinExistence type="predicted"/>
<organism evidence="2 3">
    <name type="scientific">Niabella pedocola</name>
    <dbReference type="NCBI Taxonomy" id="1752077"/>
    <lineage>
        <taxon>Bacteria</taxon>
        <taxon>Pseudomonadati</taxon>
        <taxon>Bacteroidota</taxon>
        <taxon>Chitinophagia</taxon>
        <taxon>Chitinophagales</taxon>
        <taxon>Chitinophagaceae</taxon>
        <taxon>Niabella</taxon>
    </lineage>
</organism>
<evidence type="ECO:0008006" key="4">
    <source>
        <dbReference type="Google" id="ProtNLM"/>
    </source>
</evidence>
<accession>A0ABS8PWD3</accession>
<keyword evidence="1" id="KW-0812">Transmembrane</keyword>
<feature type="transmembrane region" description="Helical" evidence="1">
    <location>
        <begin position="16"/>
        <end position="35"/>
    </location>
</feature>